<proteinExistence type="predicted"/>
<feature type="transmembrane region" description="Helical" evidence="1">
    <location>
        <begin position="6"/>
        <end position="24"/>
    </location>
</feature>
<keyword evidence="3" id="KW-1185">Reference proteome</keyword>
<keyword evidence="1" id="KW-0472">Membrane</keyword>
<evidence type="ECO:0000313" key="2">
    <source>
        <dbReference type="EMBL" id="AWV99622.1"/>
    </source>
</evidence>
<reference evidence="2 3" key="1">
    <citation type="submission" date="2018-05" db="EMBL/GenBank/DDBJ databases">
        <title>Complete genome sequence of Arcticibacterium luteifluviistationis SM1504T, a cytophagaceae bacterium isolated from Arctic surface seawater.</title>
        <authorList>
            <person name="Li Y."/>
            <person name="Qin Q.-L."/>
        </authorList>
    </citation>
    <scope>NUCLEOTIDE SEQUENCE [LARGE SCALE GENOMIC DNA]</scope>
    <source>
        <strain evidence="2 3">SM1504</strain>
    </source>
</reference>
<dbReference type="KEGG" id="als:DJ013_16160"/>
<dbReference type="Proteomes" id="UP000249873">
    <property type="component" value="Chromosome"/>
</dbReference>
<organism evidence="2 3">
    <name type="scientific">Arcticibacterium luteifluviistationis</name>
    <dbReference type="NCBI Taxonomy" id="1784714"/>
    <lineage>
        <taxon>Bacteria</taxon>
        <taxon>Pseudomonadati</taxon>
        <taxon>Bacteroidota</taxon>
        <taxon>Cytophagia</taxon>
        <taxon>Cytophagales</taxon>
        <taxon>Leadbetterellaceae</taxon>
        <taxon>Arcticibacterium</taxon>
    </lineage>
</organism>
<dbReference type="OrthoDB" id="961625at2"/>
<dbReference type="AlphaFoldDB" id="A0A2Z4GE87"/>
<name>A0A2Z4GE87_9BACT</name>
<evidence type="ECO:0000313" key="3">
    <source>
        <dbReference type="Proteomes" id="UP000249873"/>
    </source>
</evidence>
<dbReference type="EMBL" id="CP029480">
    <property type="protein sequence ID" value="AWV99622.1"/>
    <property type="molecule type" value="Genomic_DNA"/>
</dbReference>
<accession>A0A2Z4GE87</accession>
<sequence>MKENRLIIRAFGVFMSIFMLTAVLSKNLVNTQILTDVSVSTDQSNDDSDDQETYITEFSSEVVIPSNAFSFNSDLVFLLSPTVKFLPLSDVVSSFVKPVFKHSYFDKLFELHIAINAP</sequence>
<protein>
    <submittedName>
        <fullName evidence="2">Uncharacterized protein</fullName>
    </submittedName>
</protein>
<gene>
    <name evidence="2" type="ORF">DJ013_16160</name>
</gene>
<keyword evidence="1" id="KW-1133">Transmembrane helix</keyword>
<dbReference type="RefSeq" id="WP_111372990.1">
    <property type="nucleotide sequence ID" value="NZ_CP029480.1"/>
</dbReference>
<keyword evidence="1" id="KW-0812">Transmembrane</keyword>
<evidence type="ECO:0000256" key="1">
    <source>
        <dbReference type="SAM" id="Phobius"/>
    </source>
</evidence>